<evidence type="ECO:0000256" key="2">
    <source>
        <dbReference type="ARBA" id="ARBA00008066"/>
    </source>
</evidence>
<feature type="transmembrane region" description="Helical" evidence="9">
    <location>
        <begin position="542"/>
        <end position="562"/>
    </location>
</feature>
<keyword evidence="12" id="KW-1185">Reference proteome</keyword>
<keyword evidence="7 9" id="KW-0472">Membrane</keyword>
<comment type="similarity">
    <text evidence="2">Belongs to the amino acid/polyamine transporter 2 family.</text>
</comment>
<feature type="domain" description="Amino acid transporter transmembrane" evidence="10">
    <location>
        <begin position="283"/>
        <end position="679"/>
    </location>
</feature>
<evidence type="ECO:0000256" key="5">
    <source>
        <dbReference type="ARBA" id="ARBA00022970"/>
    </source>
</evidence>
<evidence type="ECO:0000256" key="8">
    <source>
        <dbReference type="SAM" id="MobiDB-lite"/>
    </source>
</evidence>
<evidence type="ECO:0000256" key="7">
    <source>
        <dbReference type="ARBA" id="ARBA00023136"/>
    </source>
</evidence>
<sequence>MPRNPTTFDEYQYGTSRTSRSSMSSDTNRSVHFDQDDESDGGVSPSASLMGDISQARHNSTVSNTSNLRRRRSSITVRLNALAHVGGVNSIDNFARSWTRAANFLEVTPRQPALILSSDDSGSFRTEEDAINYGRLDAEGSRVPRTSLLRAHLEASSAENAVEDDYYLPGSDPNTPRPLGHRDLEHKQLGYDPSLQSSIRESRSSVRGSNSIFNIQPHLATPQIGSYGTSYGTITSACLDRSPMAQAGKLWREQHDQGLNEREPLIVKEVEQDGHIVFAVAGQSTLPQTILNSTNVLIGVGLLSLPMGIKYAGWLFGMIFLFLSTITTTYTARLLAKCLDVDASLISFADVAYISFGNKARIATSVLFTLELMAACVALIVLFADTLDLLIPGFGVNGWKIMCGLILIPLNFAPLRLLSYSSFFGIFSCFVIVLLIFVDGFIKPEAPGSLREAAETHLFPANWLTLPLSFGLLMSPWGGHSVFPNIYRDMRHPHKFPRAIKSTFIFAYMLDCATAGAGYFMFGDLVMTEITANLIGTKGYPQSTGVIMSICIAIIPLTKVPLNARPIVSMLEGLAGLDSISISDAPALTGLPSYLRGFLRIGSRVFVVAVFVIISILFPAFDSIMAFMGSTLCFTICIILPLAFYLKIFGKEVSMREKILDWFLIVVCSILAVIGTIFAFLPKSLIGAE</sequence>
<evidence type="ECO:0000256" key="3">
    <source>
        <dbReference type="ARBA" id="ARBA00022448"/>
    </source>
</evidence>
<keyword evidence="5" id="KW-0029">Amino-acid transport</keyword>
<feature type="transmembrane region" description="Helical" evidence="9">
    <location>
        <begin position="389"/>
        <end position="410"/>
    </location>
</feature>
<feature type="transmembrane region" description="Helical" evidence="9">
    <location>
        <begin position="660"/>
        <end position="681"/>
    </location>
</feature>
<feature type="compositionally biased region" description="Low complexity" evidence="8">
    <location>
        <begin position="15"/>
        <end position="28"/>
    </location>
</feature>
<keyword evidence="3" id="KW-0813">Transport</keyword>
<evidence type="ECO:0000256" key="4">
    <source>
        <dbReference type="ARBA" id="ARBA00022692"/>
    </source>
</evidence>
<feature type="transmembrane region" description="Helical" evidence="9">
    <location>
        <begin position="504"/>
        <end position="522"/>
    </location>
</feature>
<keyword evidence="4 9" id="KW-0812">Transmembrane</keyword>
<keyword evidence="6 9" id="KW-1133">Transmembrane helix</keyword>
<evidence type="ECO:0000256" key="6">
    <source>
        <dbReference type="ARBA" id="ARBA00022989"/>
    </source>
</evidence>
<protein>
    <submittedName>
        <fullName evidence="11">Transmembrane amino acid transporter protein-domain-containing protein</fullName>
    </submittedName>
</protein>
<feature type="transmembrane region" description="Helical" evidence="9">
    <location>
        <begin position="601"/>
        <end position="621"/>
    </location>
</feature>
<feature type="region of interest" description="Disordered" evidence="8">
    <location>
        <begin position="1"/>
        <end position="69"/>
    </location>
</feature>
<dbReference type="GO" id="GO:0015179">
    <property type="term" value="F:L-amino acid transmembrane transporter activity"/>
    <property type="evidence" value="ECO:0007669"/>
    <property type="project" value="TreeGrafter"/>
</dbReference>
<organism evidence="11 12">
    <name type="scientific">Calycina marina</name>
    <dbReference type="NCBI Taxonomy" id="1763456"/>
    <lineage>
        <taxon>Eukaryota</taxon>
        <taxon>Fungi</taxon>
        <taxon>Dikarya</taxon>
        <taxon>Ascomycota</taxon>
        <taxon>Pezizomycotina</taxon>
        <taxon>Leotiomycetes</taxon>
        <taxon>Helotiales</taxon>
        <taxon>Pezizellaceae</taxon>
        <taxon>Calycina</taxon>
    </lineage>
</organism>
<accession>A0A9P8CL30</accession>
<comment type="subcellular location">
    <subcellularLocation>
        <location evidence="1">Membrane</location>
        <topology evidence="1">Multi-pass membrane protein</topology>
    </subcellularLocation>
</comment>
<dbReference type="PANTHER" id="PTHR22950:SF692">
    <property type="entry name" value="TRANSMEMBRANE AMINO ACID TRANSPORTER FAMILY PROTEIN"/>
    <property type="match status" value="1"/>
</dbReference>
<feature type="region of interest" description="Disordered" evidence="8">
    <location>
        <begin position="163"/>
        <end position="184"/>
    </location>
</feature>
<evidence type="ECO:0000313" key="11">
    <source>
        <dbReference type="EMBL" id="KAG9249196.1"/>
    </source>
</evidence>
<dbReference type="EMBL" id="MU253738">
    <property type="protein sequence ID" value="KAG9249196.1"/>
    <property type="molecule type" value="Genomic_DNA"/>
</dbReference>
<evidence type="ECO:0000256" key="9">
    <source>
        <dbReference type="SAM" id="Phobius"/>
    </source>
</evidence>
<evidence type="ECO:0000313" key="12">
    <source>
        <dbReference type="Proteomes" id="UP000887226"/>
    </source>
</evidence>
<dbReference type="AlphaFoldDB" id="A0A9P8CL30"/>
<feature type="transmembrane region" description="Helical" evidence="9">
    <location>
        <begin position="362"/>
        <end position="383"/>
    </location>
</feature>
<evidence type="ECO:0000256" key="1">
    <source>
        <dbReference type="ARBA" id="ARBA00004141"/>
    </source>
</evidence>
<feature type="transmembrane region" description="Helical" evidence="9">
    <location>
        <begin position="311"/>
        <end position="330"/>
    </location>
</feature>
<dbReference type="GO" id="GO:0005774">
    <property type="term" value="C:vacuolar membrane"/>
    <property type="evidence" value="ECO:0007669"/>
    <property type="project" value="TreeGrafter"/>
</dbReference>
<dbReference type="Pfam" id="PF01490">
    <property type="entry name" value="Aa_trans"/>
    <property type="match status" value="1"/>
</dbReference>
<feature type="transmembrane region" description="Helical" evidence="9">
    <location>
        <begin position="627"/>
        <end position="648"/>
    </location>
</feature>
<evidence type="ECO:0000259" key="10">
    <source>
        <dbReference type="Pfam" id="PF01490"/>
    </source>
</evidence>
<dbReference type="InterPro" id="IPR013057">
    <property type="entry name" value="AA_transpt_TM"/>
</dbReference>
<dbReference type="OrthoDB" id="655540at2759"/>
<proteinExistence type="inferred from homology"/>
<name>A0A9P8CL30_9HELO</name>
<comment type="caution">
    <text evidence="11">The sequence shown here is derived from an EMBL/GenBank/DDBJ whole genome shotgun (WGS) entry which is preliminary data.</text>
</comment>
<gene>
    <name evidence="11" type="ORF">BJ878DRAFT_485231</name>
</gene>
<feature type="transmembrane region" description="Helical" evidence="9">
    <location>
        <begin position="417"/>
        <end position="442"/>
    </location>
</feature>
<reference evidence="11" key="1">
    <citation type="journal article" date="2021" name="IMA Fungus">
        <title>Genomic characterization of three marine fungi, including Emericellopsis atlantica sp. nov. with signatures of a generalist lifestyle and marine biomass degradation.</title>
        <authorList>
            <person name="Hagestad O.C."/>
            <person name="Hou L."/>
            <person name="Andersen J.H."/>
            <person name="Hansen E.H."/>
            <person name="Altermark B."/>
            <person name="Li C."/>
            <person name="Kuhnert E."/>
            <person name="Cox R.J."/>
            <person name="Crous P.W."/>
            <person name="Spatafora J.W."/>
            <person name="Lail K."/>
            <person name="Amirebrahimi M."/>
            <person name="Lipzen A."/>
            <person name="Pangilinan J."/>
            <person name="Andreopoulos W."/>
            <person name="Hayes R.D."/>
            <person name="Ng V."/>
            <person name="Grigoriev I.V."/>
            <person name="Jackson S.A."/>
            <person name="Sutton T.D.S."/>
            <person name="Dobson A.D.W."/>
            <person name="Rama T."/>
        </authorList>
    </citation>
    <scope>NUCLEOTIDE SEQUENCE</scope>
    <source>
        <strain evidence="11">TRa3180A</strain>
    </source>
</reference>
<dbReference type="PANTHER" id="PTHR22950">
    <property type="entry name" value="AMINO ACID TRANSPORTER"/>
    <property type="match status" value="1"/>
</dbReference>
<dbReference type="Proteomes" id="UP000887226">
    <property type="component" value="Unassembled WGS sequence"/>
</dbReference>
<feature type="transmembrane region" description="Helical" evidence="9">
    <location>
        <begin position="462"/>
        <end position="483"/>
    </location>
</feature>